<organism evidence="1 2">
    <name type="scientific">Allacma fusca</name>
    <dbReference type="NCBI Taxonomy" id="39272"/>
    <lineage>
        <taxon>Eukaryota</taxon>
        <taxon>Metazoa</taxon>
        <taxon>Ecdysozoa</taxon>
        <taxon>Arthropoda</taxon>
        <taxon>Hexapoda</taxon>
        <taxon>Collembola</taxon>
        <taxon>Symphypleona</taxon>
        <taxon>Sminthuridae</taxon>
        <taxon>Allacma</taxon>
    </lineage>
</organism>
<dbReference type="Proteomes" id="UP000708208">
    <property type="component" value="Unassembled WGS sequence"/>
</dbReference>
<reference evidence="1" key="1">
    <citation type="submission" date="2021-06" db="EMBL/GenBank/DDBJ databases">
        <authorList>
            <person name="Hodson N. C."/>
            <person name="Mongue J. A."/>
            <person name="Jaron S. K."/>
        </authorList>
    </citation>
    <scope>NUCLEOTIDE SEQUENCE</scope>
</reference>
<evidence type="ECO:0000313" key="2">
    <source>
        <dbReference type="Proteomes" id="UP000708208"/>
    </source>
</evidence>
<dbReference type="EMBL" id="CAJVCH010045013">
    <property type="protein sequence ID" value="CAG7717337.1"/>
    <property type="molecule type" value="Genomic_DNA"/>
</dbReference>
<sequence>MLEAFARGSAFFSLGFSPELSGIVEVNLAGHKFYCLSHLLLADSISFFFYCLNLRKKDGDFLKQESHDIIDTLGTTDYHPMYELSSSIVYLGMRTCKFLQPSKVHYNQVPL</sequence>
<accession>A0A8J2JEM5</accession>
<proteinExistence type="predicted"/>
<gene>
    <name evidence="1" type="ORF">AFUS01_LOCUS6798</name>
</gene>
<keyword evidence="2" id="KW-1185">Reference proteome</keyword>
<name>A0A8J2JEM5_9HEXA</name>
<protein>
    <submittedName>
        <fullName evidence="1">Uncharacterized protein</fullName>
    </submittedName>
</protein>
<comment type="caution">
    <text evidence="1">The sequence shown here is derived from an EMBL/GenBank/DDBJ whole genome shotgun (WGS) entry which is preliminary data.</text>
</comment>
<dbReference type="AlphaFoldDB" id="A0A8J2JEM5"/>
<evidence type="ECO:0000313" key="1">
    <source>
        <dbReference type="EMBL" id="CAG7717337.1"/>
    </source>
</evidence>